<protein>
    <submittedName>
        <fullName evidence="2">Uncharacterized protein</fullName>
    </submittedName>
</protein>
<keyword evidence="3" id="KW-1185">Reference proteome</keyword>
<dbReference type="Proteomes" id="UP000807025">
    <property type="component" value="Unassembled WGS sequence"/>
</dbReference>
<dbReference type="EMBL" id="MU154593">
    <property type="protein sequence ID" value="KAF9492890.1"/>
    <property type="molecule type" value="Genomic_DNA"/>
</dbReference>
<sequence>MANQGRKLRSGNEFSPYVLDLDFTKLLQHVESPWDHDDTPSERALSPNDTMQVMPPDDRAQAIPFQGGTSPLFPKATPPSRSSEGTTSPGDLVLEGGMDFAADNTELEGTTMYPAAPQDLPRSSSQRATCPTEPGPPRSSFKAYKRRLVQAAQHERGGRLLSTLKKGLIATAVQHEGNLDSRDLPATSDGYSGRRVAQTHEESARRWTVEELRAKGFTLVEWDGW</sequence>
<accession>A0A9P5ZSG3</accession>
<feature type="region of interest" description="Disordered" evidence="1">
    <location>
        <begin position="179"/>
        <end position="202"/>
    </location>
</feature>
<evidence type="ECO:0000313" key="2">
    <source>
        <dbReference type="EMBL" id="KAF9492890.1"/>
    </source>
</evidence>
<proteinExistence type="predicted"/>
<feature type="region of interest" description="Disordered" evidence="1">
    <location>
        <begin position="32"/>
        <end position="96"/>
    </location>
</feature>
<feature type="compositionally biased region" description="Polar residues" evidence="1">
    <location>
        <begin position="79"/>
        <end position="89"/>
    </location>
</feature>
<name>A0A9P5ZSG3_PLEER</name>
<evidence type="ECO:0000256" key="1">
    <source>
        <dbReference type="SAM" id="MobiDB-lite"/>
    </source>
</evidence>
<gene>
    <name evidence="2" type="ORF">BDN71DRAFT_1432838</name>
</gene>
<reference evidence="2" key="1">
    <citation type="submission" date="2020-11" db="EMBL/GenBank/DDBJ databases">
        <authorList>
            <consortium name="DOE Joint Genome Institute"/>
            <person name="Ahrendt S."/>
            <person name="Riley R."/>
            <person name="Andreopoulos W."/>
            <person name="Labutti K."/>
            <person name="Pangilinan J."/>
            <person name="Ruiz-Duenas F.J."/>
            <person name="Barrasa J.M."/>
            <person name="Sanchez-Garcia M."/>
            <person name="Camarero S."/>
            <person name="Miyauchi S."/>
            <person name="Serrano A."/>
            <person name="Linde D."/>
            <person name="Babiker R."/>
            <person name="Drula E."/>
            <person name="Ayuso-Fernandez I."/>
            <person name="Pacheco R."/>
            <person name="Padilla G."/>
            <person name="Ferreira P."/>
            <person name="Barriuso J."/>
            <person name="Kellner H."/>
            <person name="Castanera R."/>
            <person name="Alfaro M."/>
            <person name="Ramirez L."/>
            <person name="Pisabarro A.G."/>
            <person name="Kuo A."/>
            <person name="Tritt A."/>
            <person name="Lipzen A."/>
            <person name="He G."/>
            <person name="Yan M."/>
            <person name="Ng V."/>
            <person name="Cullen D."/>
            <person name="Martin F."/>
            <person name="Rosso M.-N."/>
            <person name="Henrissat B."/>
            <person name="Hibbett D."/>
            <person name="Martinez A.T."/>
            <person name="Grigoriev I.V."/>
        </authorList>
    </citation>
    <scope>NUCLEOTIDE SEQUENCE</scope>
    <source>
        <strain evidence="2">ATCC 90797</strain>
    </source>
</reference>
<dbReference type="AlphaFoldDB" id="A0A9P5ZSG3"/>
<feature type="region of interest" description="Disordered" evidence="1">
    <location>
        <begin position="112"/>
        <end position="140"/>
    </location>
</feature>
<feature type="compositionally biased region" description="Basic and acidic residues" evidence="1">
    <location>
        <begin position="32"/>
        <end position="41"/>
    </location>
</feature>
<comment type="caution">
    <text evidence="2">The sequence shown here is derived from an EMBL/GenBank/DDBJ whole genome shotgun (WGS) entry which is preliminary data.</text>
</comment>
<organism evidence="2 3">
    <name type="scientific">Pleurotus eryngii</name>
    <name type="common">Boletus of the steppes</name>
    <dbReference type="NCBI Taxonomy" id="5323"/>
    <lineage>
        <taxon>Eukaryota</taxon>
        <taxon>Fungi</taxon>
        <taxon>Dikarya</taxon>
        <taxon>Basidiomycota</taxon>
        <taxon>Agaricomycotina</taxon>
        <taxon>Agaricomycetes</taxon>
        <taxon>Agaricomycetidae</taxon>
        <taxon>Agaricales</taxon>
        <taxon>Pleurotineae</taxon>
        <taxon>Pleurotaceae</taxon>
        <taxon>Pleurotus</taxon>
    </lineage>
</organism>
<evidence type="ECO:0000313" key="3">
    <source>
        <dbReference type="Proteomes" id="UP000807025"/>
    </source>
</evidence>